<dbReference type="Proteomes" id="UP001165960">
    <property type="component" value="Unassembled WGS sequence"/>
</dbReference>
<gene>
    <name evidence="1" type="ORF">DSO57_1017547</name>
</gene>
<sequence length="94" mass="10340">MAPIHPSEFFPPSLSQSSSLQKILNEWDSKPFEKPSVVLPILAGVLDELKQGLKWFSANSMSSPSEVDINGHAIKISPLEKNIIATCLQTSTYQ</sequence>
<keyword evidence="2" id="KW-1185">Reference proteome</keyword>
<proteinExistence type="predicted"/>
<dbReference type="EMBL" id="QTSX02004334">
    <property type="protein sequence ID" value="KAJ9065616.1"/>
    <property type="molecule type" value="Genomic_DNA"/>
</dbReference>
<evidence type="ECO:0000313" key="2">
    <source>
        <dbReference type="Proteomes" id="UP001165960"/>
    </source>
</evidence>
<organism evidence="1 2">
    <name type="scientific">Entomophthora muscae</name>
    <dbReference type="NCBI Taxonomy" id="34485"/>
    <lineage>
        <taxon>Eukaryota</taxon>
        <taxon>Fungi</taxon>
        <taxon>Fungi incertae sedis</taxon>
        <taxon>Zoopagomycota</taxon>
        <taxon>Entomophthoromycotina</taxon>
        <taxon>Entomophthoromycetes</taxon>
        <taxon>Entomophthorales</taxon>
        <taxon>Entomophthoraceae</taxon>
        <taxon>Entomophthora</taxon>
    </lineage>
</organism>
<accession>A0ACC2STX1</accession>
<protein>
    <submittedName>
        <fullName evidence="1">Uncharacterized protein</fullName>
    </submittedName>
</protein>
<reference evidence="1" key="1">
    <citation type="submission" date="2022-04" db="EMBL/GenBank/DDBJ databases">
        <title>Genome of the entomopathogenic fungus Entomophthora muscae.</title>
        <authorList>
            <person name="Elya C."/>
            <person name="Lovett B.R."/>
            <person name="Lee E."/>
            <person name="Macias A.M."/>
            <person name="Hajek A.E."/>
            <person name="De Bivort B.L."/>
            <person name="Kasson M.T."/>
            <person name="De Fine Licht H.H."/>
            <person name="Stajich J.E."/>
        </authorList>
    </citation>
    <scope>NUCLEOTIDE SEQUENCE</scope>
    <source>
        <strain evidence="1">Berkeley</strain>
    </source>
</reference>
<comment type="caution">
    <text evidence="1">The sequence shown here is derived from an EMBL/GenBank/DDBJ whole genome shotgun (WGS) entry which is preliminary data.</text>
</comment>
<name>A0ACC2STX1_9FUNG</name>
<evidence type="ECO:0000313" key="1">
    <source>
        <dbReference type="EMBL" id="KAJ9065616.1"/>
    </source>
</evidence>